<name>A9NK64_PICSI</name>
<evidence type="ECO:0000313" key="2">
    <source>
        <dbReference type="EMBL" id="ABK21025.1"/>
    </source>
</evidence>
<feature type="domain" description="Single-stranded DNA binding protein Ssb-like OB fold" evidence="1">
    <location>
        <begin position="23"/>
        <end position="113"/>
    </location>
</feature>
<dbReference type="EMBL" id="EF081637">
    <property type="protein sequence ID" value="ABK21025.1"/>
    <property type="molecule type" value="mRNA"/>
</dbReference>
<dbReference type="PANTHER" id="PTHR31472">
    <property type="entry name" value="OS05G0244600 PROTEIN"/>
    <property type="match status" value="1"/>
</dbReference>
<dbReference type="PANTHER" id="PTHR31472:SF39">
    <property type="entry name" value="F5O8.30 PROTEIN"/>
    <property type="match status" value="1"/>
</dbReference>
<organism evidence="2">
    <name type="scientific">Picea sitchensis</name>
    <name type="common">Sitka spruce</name>
    <name type="synonym">Pinus sitchensis</name>
    <dbReference type="NCBI Taxonomy" id="3332"/>
    <lineage>
        <taxon>Eukaryota</taxon>
        <taxon>Viridiplantae</taxon>
        <taxon>Streptophyta</taxon>
        <taxon>Embryophyta</taxon>
        <taxon>Tracheophyta</taxon>
        <taxon>Spermatophyta</taxon>
        <taxon>Pinopsida</taxon>
        <taxon>Pinidae</taxon>
        <taxon>Conifers I</taxon>
        <taxon>Pinales</taxon>
        <taxon>Pinaceae</taxon>
        <taxon>Picea</taxon>
    </lineage>
</organism>
<proteinExistence type="evidence at transcript level"/>
<dbReference type="Pfam" id="PF21473">
    <property type="entry name" value="OB_Ssb-like"/>
    <property type="match status" value="1"/>
</dbReference>
<evidence type="ECO:0000259" key="1">
    <source>
        <dbReference type="Pfam" id="PF21473"/>
    </source>
</evidence>
<dbReference type="Gene3D" id="2.40.50.140">
    <property type="entry name" value="Nucleic acid-binding proteins"/>
    <property type="match status" value="1"/>
</dbReference>
<dbReference type="AlphaFoldDB" id="A9NK64"/>
<dbReference type="InterPro" id="IPR048970">
    <property type="entry name" value="OB_Ssb-like"/>
</dbReference>
<protein>
    <recommendedName>
        <fullName evidence="1">Single-stranded DNA binding protein Ssb-like OB fold domain-containing protein</fullName>
    </recommendedName>
</protein>
<dbReference type="InterPro" id="IPR012340">
    <property type="entry name" value="NA-bd_OB-fold"/>
</dbReference>
<sequence>MSSPNSNPNANLRKPVFTKIDQLRPGTSGHNLIVKVTSAKIVLQKGRPDSQVRQMRIAECLIGDETGIVIFTARNEQVDLMKEGSTVILRNAKIDMFKGSMRLAVDKWGRIEVTEPAEFSVKEENNLSLVEYELVNVQED</sequence>
<accession>A9NK64</accession>
<dbReference type="CDD" id="cd04491">
    <property type="entry name" value="SoSSB_OBF"/>
    <property type="match status" value="1"/>
</dbReference>
<dbReference type="EMBL" id="BT070471">
    <property type="protein sequence ID" value="ACN39983.1"/>
    <property type="molecule type" value="mRNA"/>
</dbReference>
<dbReference type="OMA" id="MVEYELI"/>
<reference evidence="2" key="1">
    <citation type="journal article" date="2008" name="BMC Genomics">
        <title>A conifer genomics resource of 200,000 spruce (Picea spp.) ESTs and 6,464 high-quality, sequence-finished full-length cDNAs for Sitka spruce (Picea sitchensis).</title>
        <authorList>
            <person name="Ralph S.G."/>
            <person name="Chun H.J."/>
            <person name="Kolosova N."/>
            <person name="Cooper D."/>
            <person name="Oddy C."/>
            <person name="Ritland C.E."/>
            <person name="Kirkpatrick R."/>
            <person name="Moore R."/>
            <person name="Barber S."/>
            <person name="Holt R.A."/>
            <person name="Jones S.J."/>
            <person name="Marra M.A."/>
            <person name="Douglas C.J."/>
            <person name="Ritland K."/>
            <person name="Bohlmann J."/>
        </authorList>
    </citation>
    <scope>NUCLEOTIDE SEQUENCE</scope>
    <source>
        <tissue evidence="2">Bark</tissue>
    </source>
</reference>
<dbReference type="SUPFAM" id="SSF50249">
    <property type="entry name" value="Nucleic acid-binding proteins"/>
    <property type="match status" value="1"/>
</dbReference>
<evidence type="ECO:0000313" key="3">
    <source>
        <dbReference type="EMBL" id="ACN39983.1"/>
    </source>
</evidence>
<reference evidence="3" key="2">
    <citation type="submission" date="2009-02" db="EMBL/GenBank/DDBJ databases">
        <title>Full length sequence-verified cDNA sequences from Sitka spruce (Picea sitchensis).</title>
        <authorList>
            <person name="Reid K.E."/>
            <person name="Liao N."/>
            <person name="Ralph S."/>
            <person name="Kolosova N."/>
            <person name="Oddy C."/>
            <person name="Moore R."/>
            <person name="Mayo M."/>
            <person name="Wagner S."/>
            <person name="King J."/>
            <person name="Yanchuk A."/>
            <person name="Holt R."/>
            <person name="Jones S."/>
            <person name="Marra M."/>
            <person name="Ritland C.E."/>
            <person name="Ritland K."/>
            <person name="Bohlmann J."/>
        </authorList>
    </citation>
    <scope>NUCLEOTIDE SEQUENCE</scope>
    <source>
        <tissue evidence="3">Green portion of the leader tissue</tissue>
    </source>
</reference>